<organism evidence="1 2">
    <name type="scientific">Saccharospirillum salsuginis</name>
    <dbReference type="NCBI Taxonomy" id="418750"/>
    <lineage>
        <taxon>Bacteria</taxon>
        <taxon>Pseudomonadati</taxon>
        <taxon>Pseudomonadota</taxon>
        <taxon>Gammaproteobacteria</taxon>
        <taxon>Oceanospirillales</taxon>
        <taxon>Saccharospirillaceae</taxon>
        <taxon>Saccharospirillum</taxon>
    </lineage>
</organism>
<keyword evidence="2" id="KW-1185">Reference proteome</keyword>
<dbReference type="EMBL" id="BMXR01000018">
    <property type="protein sequence ID" value="GGX73994.1"/>
    <property type="molecule type" value="Genomic_DNA"/>
</dbReference>
<evidence type="ECO:0000313" key="2">
    <source>
        <dbReference type="Proteomes" id="UP000626148"/>
    </source>
</evidence>
<dbReference type="Proteomes" id="UP000626148">
    <property type="component" value="Unassembled WGS sequence"/>
</dbReference>
<dbReference type="PANTHER" id="PTHR33558">
    <property type="entry name" value="GLUTAREDOXIN-LIKE PROTEIN C5ORF63 HOMOLOG"/>
    <property type="match status" value="1"/>
</dbReference>
<reference evidence="1" key="2">
    <citation type="submission" date="2020-09" db="EMBL/GenBank/DDBJ databases">
        <authorList>
            <person name="Sun Q."/>
            <person name="Kim S."/>
        </authorList>
    </citation>
    <scope>NUCLEOTIDE SEQUENCE</scope>
    <source>
        <strain evidence="1">KCTC 22169</strain>
    </source>
</reference>
<accession>A0A918NJ20</accession>
<dbReference type="PANTHER" id="PTHR33558:SF1">
    <property type="entry name" value="GLUTAREDOXIN-LIKE PROTEIN C5ORF63 HOMOLOG"/>
    <property type="match status" value="1"/>
</dbReference>
<proteinExistence type="predicted"/>
<dbReference type="InterPro" id="IPR008554">
    <property type="entry name" value="Glutaredoxin-like"/>
</dbReference>
<evidence type="ECO:0000313" key="1">
    <source>
        <dbReference type="EMBL" id="GGX73994.1"/>
    </source>
</evidence>
<dbReference type="RefSeq" id="WP_229805494.1">
    <property type="nucleotide sequence ID" value="NZ_BMXR01000018.1"/>
</dbReference>
<dbReference type="InterPro" id="IPR052565">
    <property type="entry name" value="Glutaredoxin-like_YDR286C"/>
</dbReference>
<sequence length="86" mass="9964">MSRLTLYSTEGCHLCERAEDVLKKVERNNPDLEWTVVDIASDDDLSERYGIRIPVIFLEGAEYDLGWPFTADEVRHYLRQFQAVTG</sequence>
<dbReference type="SUPFAM" id="SSF52833">
    <property type="entry name" value="Thioredoxin-like"/>
    <property type="match status" value="1"/>
</dbReference>
<protein>
    <submittedName>
        <fullName evidence="1">Thioredoxin family protein</fullName>
    </submittedName>
</protein>
<dbReference type="Gene3D" id="3.40.30.10">
    <property type="entry name" value="Glutaredoxin"/>
    <property type="match status" value="1"/>
</dbReference>
<gene>
    <name evidence="1" type="ORF">GCM10007392_46710</name>
</gene>
<dbReference type="Pfam" id="PF05768">
    <property type="entry name" value="Glrx-like"/>
    <property type="match status" value="1"/>
</dbReference>
<dbReference type="InterPro" id="IPR036249">
    <property type="entry name" value="Thioredoxin-like_sf"/>
</dbReference>
<comment type="caution">
    <text evidence="1">The sequence shown here is derived from an EMBL/GenBank/DDBJ whole genome shotgun (WGS) entry which is preliminary data.</text>
</comment>
<dbReference type="AlphaFoldDB" id="A0A918NJ20"/>
<reference evidence="1" key="1">
    <citation type="journal article" date="2014" name="Int. J. Syst. Evol. Microbiol.">
        <title>Complete genome sequence of Corynebacterium casei LMG S-19264T (=DSM 44701T), isolated from a smear-ripened cheese.</title>
        <authorList>
            <consortium name="US DOE Joint Genome Institute (JGI-PGF)"/>
            <person name="Walter F."/>
            <person name="Albersmeier A."/>
            <person name="Kalinowski J."/>
            <person name="Ruckert C."/>
        </authorList>
    </citation>
    <scope>NUCLEOTIDE SEQUENCE</scope>
    <source>
        <strain evidence="1">KCTC 22169</strain>
    </source>
</reference>
<name>A0A918NJ20_9GAMM</name>